<evidence type="ECO:0000313" key="2">
    <source>
        <dbReference type="Proteomes" id="UP000092460"/>
    </source>
</evidence>
<dbReference type="VEuPathDB" id="VectorBase:GPPI006387"/>
<protein>
    <submittedName>
        <fullName evidence="1">Uncharacterized protein</fullName>
    </submittedName>
</protein>
<evidence type="ECO:0000313" key="1">
    <source>
        <dbReference type="EnsemblMetazoa" id="GPPI006387-PA"/>
    </source>
</evidence>
<sequence length="96" mass="10820">MSRKHGSTVTFLIVLFAFLAKFFVELIARGVMGVTLVVNKCELFFIELHFGRLKVFLGVVYLRCGDSAVLEAGQTYMAWLLENLVAIYSTLKNQVL</sequence>
<dbReference type="EMBL" id="JXJN01002620">
    <property type="status" value="NOT_ANNOTATED_CDS"/>
    <property type="molecule type" value="Genomic_DNA"/>
</dbReference>
<dbReference type="Proteomes" id="UP000092460">
    <property type="component" value="Unassembled WGS sequence"/>
</dbReference>
<proteinExistence type="predicted"/>
<name>A0A1B0ARZ0_9MUSC</name>
<dbReference type="AlphaFoldDB" id="A0A1B0ARZ0"/>
<accession>A0A1B0ARZ0</accession>
<reference evidence="2" key="1">
    <citation type="submission" date="2015-01" db="EMBL/GenBank/DDBJ databases">
        <authorList>
            <person name="Aksoy S."/>
            <person name="Warren W."/>
            <person name="Wilson R.K."/>
        </authorList>
    </citation>
    <scope>NUCLEOTIDE SEQUENCE [LARGE SCALE GENOMIC DNA]</scope>
    <source>
        <strain evidence="2">IAEA</strain>
    </source>
</reference>
<organism evidence="1 2">
    <name type="scientific">Glossina palpalis gambiensis</name>
    <dbReference type="NCBI Taxonomy" id="67801"/>
    <lineage>
        <taxon>Eukaryota</taxon>
        <taxon>Metazoa</taxon>
        <taxon>Ecdysozoa</taxon>
        <taxon>Arthropoda</taxon>
        <taxon>Hexapoda</taxon>
        <taxon>Insecta</taxon>
        <taxon>Pterygota</taxon>
        <taxon>Neoptera</taxon>
        <taxon>Endopterygota</taxon>
        <taxon>Diptera</taxon>
        <taxon>Brachycera</taxon>
        <taxon>Muscomorpha</taxon>
        <taxon>Hippoboscoidea</taxon>
        <taxon>Glossinidae</taxon>
        <taxon>Glossina</taxon>
    </lineage>
</organism>
<reference evidence="1" key="2">
    <citation type="submission" date="2020-05" db="UniProtKB">
        <authorList>
            <consortium name="EnsemblMetazoa"/>
        </authorList>
    </citation>
    <scope>IDENTIFICATION</scope>
    <source>
        <strain evidence="1">IAEA</strain>
    </source>
</reference>
<keyword evidence="2" id="KW-1185">Reference proteome</keyword>
<dbReference type="EnsemblMetazoa" id="GPPI006387-RA">
    <property type="protein sequence ID" value="GPPI006387-PA"/>
    <property type="gene ID" value="GPPI006387"/>
</dbReference>